<evidence type="ECO:0000256" key="1">
    <source>
        <dbReference type="SAM" id="Phobius"/>
    </source>
</evidence>
<evidence type="ECO:0000313" key="3">
    <source>
        <dbReference type="Proteomes" id="UP000549911"/>
    </source>
</evidence>
<accession>A0A7Y9H590</accession>
<sequence length="127" mass="13723">MTADPSAQPDGLIRLHVRPPTLGSGRHVPWVQVDGVRVPVGIGDNLLEVPAGPHVVRAAPRWDPARVRELQVDVGPGTVVPVFYADPASRFTGGSLGTRRRQDWALRCLQLWGVLMILGLLAAVVRT</sequence>
<keyword evidence="1" id="KW-0472">Membrane</keyword>
<reference evidence="2 3" key="1">
    <citation type="submission" date="2020-07" db="EMBL/GenBank/DDBJ databases">
        <authorList>
            <person name="Partida-Martinez L."/>
            <person name="Huntemann M."/>
            <person name="Clum A."/>
            <person name="Wang J."/>
            <person name="Palaniappan K."/>
            <person name="Ritter S."/>
            <person name="Chen I.-M."/>
            <person name="Stamatis D."/>
            <person name="Reddy T."/>
            <person name="O'Malley R."/>
            <person name="Daum C."/>
            <person name="Shapiro N."/>
            <person name="Ivanova N."/>
            <person name="Kyrpides N."/>
            <person name="Woyke T."/>
        </authorList>
    </citation>
    <scope>NUCLEOTIDE SEQUENCE [LARGE SCALE GENOMIC DNA]</scope>
    <source>
        <strain evidence="2 3">AT2.17</strain>
    </source>
</reference>
<protein>
    <submittedName>
        <fullName evidence="2">Uncharacterized protein</fullName>
    </submittedName>
</protein>
<keyword evidence="1" id="KW-0812">Transmembrane</keyword>
<feature type="transmembrane region" description="Helical" evidence="1">
    <location>
        <begin position="104"/>
        <end position="125"/>
    </location>
</feature>
<comment type="caution">
    <text evidence="2">The sequence shown here is derived from an EMBL/GenBank/DDBJ whole genome shotgun (WGS) entry which is preliminary data.</text>
</comment>
<dbReference type="RefSeq" id="WP_179620753.1">
    <property type="nucleotide sequence ID" value="NZ_JACCBW010000003.1"/>
</dbReference>
<name>A0A7Y9H590_9ACTN</name>
<evidence type="ECO:0000313" key="2">
    <source>
        <dbReference type="EMBL" id="NYE38135.1"/>
    </source>
</evidence>
<keyword evidence="3" id="KW-1185">Reference proteome</keyword>
<dbReference type="Proteomes" id="UP000549911">
    <property type="component" value="Unassembled WGS sequence"/>
</dbReference>
<dbReference type="AlphaFoldDB" id="A0A7Y9H590"/>
<keyword evidence="1" id="KW-1133">Transmembrane helix</keyword>
<dbReference type="EMBL" id="JACCBW010000003">
    <property type="protein sequence ID" value="NYE38135.1"/>
    <property type="molecule type" value="Genomic_DNA"/>
</dbReference>
<organism evidence="2 3">
    <name type="scientific">Nocardioides cavernae</name>
    <dbReference type="NCBI Taxonomy" id="1921566"/>
    <lineage>
        <taxon>Bacteria</taxon>
        <taxon>Bacillati</taxon>
        <taxon>Actinomycetota</taxon>
        <taxon>Actinomycetes</taxon>
        <taxon>Propionibacteriales</taxon>
        <taxon>Nocardioidaceae</taxon>
        <taxon>Nocardioides</taxon>
    </lineage>
</organism>
<reference evidence="2 3" key="2">
    <citation type="submission" date="2020-08" db="EMBL/GenBank/DDBJ databases">
        <title>The Agave Microbiome: Exploring the role of microbial communities in plant adaptations to desert environments.</title>
        <authorList>
            <person name="Partida-Martinez L.P."/>
        </authorList>
    </citation>
    <scope>NUCLEOTIDE SEQUENCE [LARGE SCALE GENOMIC DNA]</scope>
    <source>
        <strain evidence="2 3">AT2.17</strain>
    </source>
</reference>
<proteinExistence type="predicted"/>
<gene>
    <name evidence="2" type="ORF">F4692_003280</name>
</gene>